<sequence length="235" mass="26262">MIKFRKQKQKFYYDRHSHELPALHDGDTVRMRLPGENEWSLGHVIGEEGPRSFRVDVNGKHYRCNHRWLRVTPEEVEPTVTVQDLTEPGSEPEGTISADVSLPTMPASVEVPESSTGSRPKRTTTGKDKGKIRVTLPIEIHFEHLKSSQEGTNSHCFGMMSDFGSTSDYDDAIQKDSEAAIVDKLNALLDDSSSSSSYDEPIVSEYGLSQSPLPSLSETWRDHLINSSKTMAKLS</sequence>
<gene>
    <name evidence="2" type="ORF">P5673_030484</name>
</gene>
<dbReference type="Proteomes" id="UP001249851">
    <property type="component" value="Unassembled WGS sequence"/>
</dbReference>
<feature type="region of interest" description="Disordered" evidence="1">
    <location>
        <begin position="82"/>
        <end position="128"/>
    </location>
</feature>
<proteinExistence type="predicted"/>
<dbReference type="EMBL" id="JARQWQ010000131">
    <property type="protein sequence ID" value="KAK2549111.1"/>
    <property type="molecule type" value="Genomic_DNA"/>
</dbReference>
<name>A0AAD9PUI5_ACRCE</name>
<accession>A0AAD9PUI5</accession>
<evidence type="ECO:0000313" key="2">
    <source>
        <dbReference type="EMBL" id="KAK2549111.1"/>
    </source>
</evidence>
<protein>
    <submittedName>
        <fullName evidence="2">Uncharacterized protein</fullName>
    </submittedName>
</protein>
<organism evidence="2 3">
    <name type="scientific">Acropora cervicornis</name>
    <name type="common">Staghorn coral</name>
    <dbReference type="NCBI Taxonomy" id="6130"/>
    <lineage>
        <taxon>Eukaryota</taxon>
        <taxon>Metazoa</taxon>
        <taxon>Cnidaria</taxon>
        <taxon>Anthozoa</taxon>
        <taxon>Hexacorallia</taxon>
        <taxon>Scleractinia</taxon>
        <taxon>Astrocoeniina</taxon>
        <taxon>Acroporidae</taxon>
        <taxon>Acropora</taxon>
    </lineage>
</organism>
<dbReference type="PANTHER" id="PTHR33244:SF3">
    <property type="entry name" value="PEPTIDASE A2 DOMAIN-CONTAINING PROTEIN"/>
    <property type="match status" value="1"/>
</dbReference>
<comment type="caution">
    <text evidence="2">The sequence shown here is derived from an EMBL/GenBank/DDBJ whole genome shotgun (WGS) entry which is preliminary data.</text>
</comment>
<dbReference type="AlphaFoldDB" id="A0AAD9PUI5"/>
<reference evidence="2" key="2">
    <citation type="journal article" date="2023" name="Science">
        <title>Genomic signatures of disease resistance in endangered staghorn corals.</title>
        <authorList>
            <person name="Vollmer S.V."/>
            <person name="Selwyn J.D."/>
            <person name="Despard B.A."/>
            <person name="Roesel C.L."/>
        </authorList>
    </citation>
    <scope>NUCLEOTIDE SEQUENCE</scope>
    <source>
        <strain evidence="2">K2</strain>
    </source>
</reference>
<evidence type="ECO:0000256" key="1">
    <source>
        <dbReference type="SAM" id="MobiDB-lite"/>
    </source>
</evidence>
<evidence type="ECO:0000313" key="3">
    <source>
        <dbReference type="Proteomes" id="UP001249851"/>
    </source>
</evidence>
<reference evidence="2" key="1">
    <citation type="journal article" date="2023" name="G3 (Bethesda)">
        <title>Whole genome assembly and annotation of the endangered Caribbean coral Acropora cervicornis.</title>
        <authorList>
            <person name="Selwyn J.D."/>
            <person name="Vollmer S.V."/>
        </authorList>
    </citation>
    <scope>NUCLEOTIDE SEQUENCE</scope>
    <source>
        <strain evidence="2">K2</strain>
    </source>
</reference>
<keyword evidence="3" id="KW-1185">Reference proteome</keyword>
<dbReference type="PANTHER" id="PTHR33244">
    <property type="entry name" value="INTEGRASE CATALYTIC DOMAIN-CONTAINING PROTEIN-RELATED"/>
    <property type="match status" value="1"/>
</dbReference>